<dbReference type="EMBL" id="JAMWBK010000008">
    <property type="protein sequence ID" value="KAJ8902614.1"/>
    <property type="molecule type" value="Genomic_DNA"/>
</dbReference>
<keyword evidence="2" id="KW-1185">Reference proteome</keyword>
<evidence type="ECO:0000313" key="1">
    <source>
        <dbReference type="EMBL" id="KAJ8902614.1"/>
    </source>
</evidence>
<dbReference type="AlphaFoldDB" id="A0AAV8UJC6"/>
<evidence type="ECO:0000313" key="2">
    <source>
        <dbReference type="Proteomes" id="UP001157974"/>
    </source>
</evidence>
<accession>A0AAV8UJC6</accession>
<comment type="caution">
    <text evidence="1">The sequence shown here is derived from an EMBL/GenBank/DDBJ whole genome shotgun (WGS) entry which is preliminary data.</text>
</comment>
<protein>
    <submittedName>
        <fullName evidence="1">Uncharacterized protein</fullName>
    </submittedName>
</protein>
<gene>
    <name evidence="1" type="ORF">NDN08_005934</name>
</gene>
<organism evidence="1 2">
    <name type="scientific">Rhodosorus marinus</name>
    <dbReference type="NCBI Taxonomy" id="101924"/>
    <lineage>
        <taxon>Eukaryota</taxon>
        <taxon>Rhodophyta</taxon>
        <taxon>Stylonematophyceae</taxon>
        <taxon>Stylonematales</taxon>
        <taxon>Stylonemataceae</taxon>
        <taxon>Rhodosorus</taxon>
    </lineage>
</organism>
<sequence length="153" mass="16360">MESLSYMLTKQGSSNLLGWMGITPTAKGLTIDFSSMSGAVSVVKVGLWPCHAIPEESGMFYQIFRTPDTSDPSSAQVSLDWECAPFDCCFNMADGQITIGPTNMVLASWSANACLVSQVKIDINGKAERVVPSNCDLVNGYAVCKVAFKCAAN</sequence>
<dbReference type="Proteomes" id="UP001157974">
    <property type="component" value="Unassembled WGS sequence"/>
</dbReference>
<proteinExistence type="predicted"/>
<reference evidence="1 2" key="1">
    <citation type="journal article" date="2023" name="Nat. Commun.">
        <title>Origin of minicircular mitochondrial genomes in red algae.</title>
        <authorList>
            <person name="Lee Y."/>
            <person name="Cho C.H."/>
            <person name="Lee Y.M."/>
            <person name="Park S.I."/>
            <person name="Yang J.H."/>
            <person name="West J.A."/>
            <person name="Bhattacharya D."/>
            <person name="Yoon H.S."/>
        </authorList>
    </citation>
    <scope>NUCLEOTIDE SEQUENCE [LARGE SCALE GENOMIC DNA]</scope>
    <source>
        <strain evidence="1 2">CCMP1338</strain>
        <tissue evidence="1">Whole cell</tissue>
    </source>
</reference>
<name>A0AAV8UJC6_9RHOD</name>